<evidence type="ECO:0000259" key="9">
    <source>
        <dbReference type="PROSITE" id="PS50893"/>
    </source>
</evidence>
<evidence type="ECO:0000256" key="1">
    <source>
        <dbReference type="ARBA" id="ARBA00004651"/>
    </source>
</evidence>
<dbReference type="GO" id="GO:0005886">
    <property type="term" value="C:plasma membrane"/>
    <property type="evidence" value="ECO:0007669"/>
    <property type="project" value="UniProtKB-SubCell"/>
</dbReference>
<protein>
    <submittedName>
        <fullName evidence="11">ATP-binding cassette, subfamily C, CydC</fullName>
    </submittedName>
</protein>
<dbReference type="PANTHER" id="PTHR24221">
    <property type="entry name" value="ATP-BINDING CASSETTE SUB-FAMILY B"/>
    <property type="match status" value="1"/>
</dbReference>
<keyword evidence="5 11" id="KW-0067">ATP-binding</keyword>
<accession>A0A1H3RWC8</accession>
<dbReference type="GO" id="GO:0005524">
    <property type="term" value="F:ATP binding"/>
    <property type="evidence" value="ECO:0007669"/>
    <property type="project" value="UniProtKB-KW"/>
</dbReference>
<feature type="transmembrane region" description="Helical" evidence="8">
    <location>
        <begin position="256"/>
        <end position="276"/>
    </location>
</feature>
<evidence type="ECO:0000259" key="10">
    <source>
        <dbReference type="PROSITE" id="PS50929"/>
    </source>
</evidence>
<evidence type="ECO:0000256" key="7">
    <source>
        <dbReference type="ARBA" id="ARBA00023136"/>
    </source>
</evidence>
<dbReference type="PROSITE" id="PS50893">
    <property type="entry name" value="ABC_TRANSPORTER_2"/>
    <property type="match status" value="1"/>
</dbReference>
<feature type="transmembrane region" description="Helical" evidence="8">
    <location>
        <begin position="167"/>
        <end position="189"/>
    </location>
</feature>
<evidence type="ECO:0000256" key="5">
    <source>
        <dbReference type="ARBA" id="ARBA00022840"/>
    </source>
</evidence>
<proteinExistence type="predicted"/>
<feature type="transmembrane region" description="Helical" evidence="8">
    <location>
        <begin position="140"/>
        <end position="161"/>
    </location>
</feature>
<dbReference type="SUPFAM" id="SSF90123">
    <property type="entry name" value="ABC transporter transmembrane region"/>
    <property type="match status" value="1"/>
</dbReference>
<dbReference type="InterPro" id="IPR039421">
    <property type="entry name" value="Type_1_exporter"/>
</dbReference>
<dbReference type="GO" id="GO:0140359">
    <property type="term" value="F:ABC-type transporter activity"/>
    <property type="evidence" value="ECO:0007669"/>
    <property type="project" value="InterPro"/>
</dbReference>
<dbReference type="SUPFAM" id="SSF52540">
    <property type="entry name" value="P-loop containing nucleoside triphosphate hydrolases"/>
    <property type="match status" value="1"/>
</dbReference>
<keyword evidence="4" id="KW-0547">Nucleotide-binding</keyword>
<dbReference type="InterPro" id="IPR003593">
    <property type="entry name" value="AAA+_ATPase"/>
</dbReference>
<dbReference type="GO" id="GO:0034040">
    <property type="term" value="F:ATPase-coupled lipid transmembrane transporter activity"/>
    <property type="evidence" value="ECO:0007669"/>
    <property type="project" value="TreeGrafter"/>
</dbReference>
<dbReference type="Pfam" id="PF00005">
    <property type="entry name" value="ABC_tran"/>
    <property type="match status" value="1"/>
</dbReference>
<gene>
    <name evidence="11" type="ORF">SAMN05421547_1176</name>
</gene>
<organism evidence="11 12">
    <name type="scientific">Delftia lacustris</name>
    <dbReference type="NCBI Taxonomy" id="558537"/>
    <lineage>
        <taxon>Bacteria</taxon>
        <taxon>Pseudomonadati</taxon>
        <taxon>Pseudomonadota</taxon>
        <taxon>Betaproteobacteria</taxon>
        <taxon>Burkholderiales</taxon>
        <taxon>Comamonadaceae</taxon>
        <taxon>Delftia</taxon>
    </lineage>
</organism>
<evidence type="ECO:0000313" key="12">
    <source>
        <dbReference type="Proteomes" id="UP000183417"/>
    </source>
</evidence>
<keyword evidence="3 8" id="KW-0812">Transmembrane</keyword>
<dbReference type="InterPro" id="IPR011527">
    <property type="entry name" value="ABC1_TM_dom"/>
</dbReference>
<dbReference type="PROSITE" id="PS00211">
    <property type="entry name" value="ABC_TRANSPORTER_1"/>
    <property type="match status" value="1"/>
</dbReference>
<feature type="domain" description="ABC transmembrane type-1" evidence="10">
    <location>
        <begin position="24"/>
        <end position="304"/>
    </location>
</feature>
<dbReference type="InterPro" id="IPR027417">
    <property type="entry name" value="P-loop_NTPase"/>
</dbReference>
<keyword evidence="6 8" id="KW-1133">Transmembrane helix</keyword>
<evidence type="ECO:0000256" key="6">
    <source>
        <dbReference type="ARBA" id="ARBA00022989"/>
    </source>
</evidence>
<evidence type="ECO:0000256" key="2">
    <source>
        <dbReference type="ARBA" id="ARBA00022475"/>
    </source>
</evidence>
<dbReference type="AlphaFoldDB" id="A0A1H3RWC8"/>
<evidence type="ECO:0000256" key="4">
    <source>
        <dbReference type="ARBA" id="ARBA00022741"/>
    </source>
</evidence>
<evidence type="ECO:0000313" key="11">
    <source>
        <dbReference type="EMBL" id="SDZ29561.1"/>
    </source>
</evidence>
<evidence type="ECO:0000256" key="3">
    <source>
        <dbReference type="ARBA" id="ARBA00022692"/>
    </source>
</evidence>
<comment type="subcellular location">
    <subcellularLocation>
        <location evidence="1">Cell membrane</location>
        <topology evidence="1">Multi-pass membrane protein</topology>
    </subcellularLocation>
</comment>
<dbReference type="Gene3D" id="1.20.1560.10">
    <property type="entry name" value="ABC transporter type 1, transmembrane domain"/>
    <property type="match status" value="1"/>
</dbReference>
<dbReference type="RefSeq" id="WP_074923089.1">
    <property type="nucleotide sequence ID" value="NZ_CP141274.1"/>
</dbReference>
<dbReference type="InterPro" id="IPR003439">
    <property type="entry name" value="ABC_transporter-like_ATP-bd"/>
</dbReference>
<name>A0A1H3RWC8_9BURK</name>
<dbReference type="Gene3D" id="3.40.50.300">
    <property type="entry name" value="P-loop containing nucleotide triphosphate hydrolases"/>
    <property type="match status" value="1"/>
</dbReference>
<dbReference type="EMBL" id="FNPE01000017">
    <property type="protein sequence ID" value="SDZ29561.1"/>
    <property type="molecule type" value="Genomic_DNA"/>
</dbReference>
<dbReference type="GeneID" id="94693961"/>
<dbReference type="InterPro" id="IPR017871">
    <property type="entry name" value="ABC_transporter-like_CS"/>
</dbReference>
<feature type="transmembrane region" description="Helical" evidence="8">
    <location>
        <begin position="46"/>
        <end position="67"/>
    </location>
</feature>
<evidence type="ECO:0000256" key="8">
    <source>
        <dbReference type="SAM" id="Phobius"/>
    </source>
</evidence>
<dbReference type="InterPro" id="IPR036640">
    <property type="entry name" value="ABC1_TM_sf"/>
</dbReference>
<reference evidence="11 12" key="1">
    <citation type="submission" date="2016-10" db="EMBL/GenBank/DDBJ databases">
        <authorList>
            <person name="de Groot N.N."/>
        </authorList>
    </citation>
    <scope>NUCLEOTIDE SEQUENCE [LARGE SCALE GENOMIC DNA]</scope>
    <source>
        <strain evidence="11 12">LMG 24775</strain>
    </source>
</reference>
<keyword evidence="7 8" id="KW-0472">Membrane</keyword>
<feature type="transmembrane region" description="Helical" evidence="8">
    <location>
        <begin position="282"/>
        <end position="304"/>
    </location>
</feature>
<dbReference type="PROSITE" id="PS50929">
    <property type="entry name" value="ABC_TM1F"/>
    <property type="match status" value="1"/>
</dbReference>
<keyword evidence="2" id="KW-1003">Cell membrane</keyword>
<feature type="domain" description="ABC transporter" evidence="9">
    <location>
        <begin position="338"/>
        <end position="561"/>
    </location>
</feature>
<sequence>MKPRSTLRPVLAALARMAPRRLWLGGALLALLTVLMGMALLGLSGWFITATALAGLVPATAIVFDVFMPSAGIRLLALGRTGTRYAERLVTHDATLAVLAALRERLLRSWATPAAALSLRLRPARLLQRLTADVDALDSLYLRLFVPLLAATGATLVAALALGLMRWWLGLALAAWLLATGLGSALWLARSARRPAVRRALALESLRARTADLVAGQAELAMAGTLAAHCERIAALDARVAEADAALHGLEARTSFVQGLCGALALAGVLLGVGWLAEAGLLGAPVAALALLLALTAMEPFAALRRGALEAGRSWLAARRLAPALRDGAAQGACEPAVPRQGLAVELEQVVAPRAAVLVQDIRIAEGERVALLGASGAGKTTLLSLMAGELQPLAGAVRARRCTWMTQRTELFEDSLRDNLLLACPQAAEDTLWAALEVAGLAGDVRAMAQGLDTRLGEGGLGLSGGQARRLALARLLLSPARCWLLDEVTEGLDARTAADLLVRLDSAARGRTLVLATHKLREAQLADRLLWVEQGRVVSEALRGTPPFEAALARLRQDG</sequence>
<dbReference type="Proteomes" id="UP000183417">
    <property type="component" value="Unassembled WGS sequence"/>
</dbReference>
<dbReference type="PANTHER" id="PTHR24221:SF654">
    <property type="entry name" value="ATP-BINDING CASSETTE SUB-FAMILY B MEMBER 6"/>
    <property type="match status" value="1"/>
</dbReference>
<dbReference type="SMART" id="SM00382">
    <property type="entry name" value="AAA"/>
    <property type="match status" value="1"/>
</dbReference>
<dbReference type="GO" id="GO:0016887">
    <property type="term" value="F:ATP hydrolysis activity"/>
    <property type="evidence" value="ECO:0007669"/>
    <property type="project" value="InterPro"/>
</dbReference>
<feature type="transmembrane region" description="Helical" evidence="8">
    <location>
        <begin position="21"/>
        <end position="40"/>
    </location>
</feature>